<dbReference type="OMA" id="RPDHRMI"/>
<dbReference type="EC" id="2.1.1.220" evidence="7"/>
<evidence type="ECO:0000256" key="1">
    <source>
        <dbReference type="ARBA" id="ARBA00004123"/>
    </source>
</evidence>
<comment type="subcellular location">
    <subcellularLocation>
        <location evidence="1">Nucleus</location>
    </subcellularLocation>
</comment>
<comment type="catalytic activity">
    <reaction evidence="7">
        <text>adenosine(58) in tRNA + S-adenosyl-L-methionine = N(1)-methyladenosine(58) in tRNA + S-adenosyl-L-homocysteine + H(+)</text>
        <dbReference type="Rhea" id="RHEA:43152"/>
        <dbReference type="Rhea" id="RHEA-COMP:10365"/>
        <dbReference type="Rhea" id="RHEA-COMP:10366"/>
        <dbReference type="ChEBI" id="CHEBI:15378"/>
        <dbReference type="ChEBI" id="CHEBI:57856"/>
        <dbReference type="ChEBI" id="CHEBI:59789"/>
        <dbReference type="ChEBI" id="CHEBI:74411"/>
        <dbReference type="ChEBI" id="CHEBI:74491"/>
        <dbReference type="EC" id="2.1.1.220"/>
    </reaction>
</comment>
<proteinExistence type="inferred from homology"/>
<comment type="caution">
    <text evidence="9">The sequence shown here is derived from an EMBL/GenBank/DDBJ whole genome shotgun (WGS) entry which is preliminary data.</text>
</comment>
<sequence>MIQYGDTMILFEDGKPKQFITVTQGQTYQNKYGAYHHYTFLVKPGEEILSKNGTGPIYLMTPNPHLITETVPHKTQILFMADISMIILKLCLKPGQRVIESGTGSGSLSCSLAAAVGHKGRLFTFEFNKERANNGKELFAKLKINQATCFWRDVYTNGFLKGDDVENQGEFPQENSVDAIFLDLPQPWLALDHSKKMIKKGGRICCFSPCIEQVQKTALELRQQGWKNLETLECLKRHFERRVKQEQSLFDDVQKKVCTDQNKRVTYSSGINQAYGHTGYLTFAQYI</sequence>
<evidence type="ECO:0000256" key="3">
    <source>
        <dbReference type="ARBA" id="ARBA00022679"/>
    </source>
</evidence>
<gene>
    <name evidence="9" type="ORF">PPRIM_AZ9-3.1.T0050198</name>
</gene>
<dbReference type="PIRSF" id="PIRSF017269">
    <property type="entry name" value="GCD14"/>
    <property type="match status" value="1"/>
</dbReference>
<reference evidence="9" key="1">
    <citation type="submission" date="2021-01" db="EMBL/GenBank/DDBJ databases">
        <authorList>
            <consortium name="Genoscope - CEA"/>
            <person name="William W."/>
        </authorList>
    </citation>
    <scope>NUCLEOTIDE SEQUENCE</scope>
</reference>
<dbReference type="GO" id="GO:0031515">
    <property type="term" value="C:tRNA (m1A) methyltransferase complex"/>
    <property type="evidence" value="ECO:0007669"/>
    <property type="project" value="InterPro"/>
</dbReference>
<evidence type="ECO:0000256" key="7">
    <source>
        <dbReference type="PIRNR" id="PIRNR017269"/>
    </source>
</evidence>
<evidence type="ECO:0000313" key="10">
    <source>
        <dbReference type="Proteomes" id="UP000688137"/>
    </source>
</evidence>
<dbReference type="Proteomes" id="UP000688137">
    <property type="component" value="Unassembled WGS sequence"/>
</dbReference>
<accession>A0A8S1JNW3</accession>
<evidence type="ECO:0000256" key="6">
    <source>
        <dbReference type="ARBA" id="ARBA00023242"/>
    </source>
</evidence>
<keyword evidence="5 7" id="KW-0819">tRNA processing</keyword>
<evidence type="ECO:0000313" key="9">
    <source>
        <dbReference type="EMBL" id="CAD8043545.1"/>
    </source>
</evidence>
<evidence type="ECO:0000256" key="2">
    <source>
        <dbReference type="ARBA" id="ARBA00022603"/>
    </source>
</evidence>
<dbReference type="PROSITE" id="PS51620">
    <property type="entry name" value="SAM_TRM61"/>
    <property type="match status" value="1"/>
</dbReference>
<dbReference type="InterPro" id="IPR014816">
    <property type="entry name" value="tRNA_MeTrfase_Gcd14"/>
</dbReference>
<dbReference type="InterPro" id="IPR049470">
    <property type="entry name" value="TRM61_C"/>
</dbReference>
<dbReference type="GO" id="GO:0160107">
    <property type="term" value="F:tRNA (adenine(58)-N1)-methyltransferase activity"/>
    <property type="evidence" value="ECO:0007669"/>
    <property type="project" value="InterPro"/>
</dbReference>
<keyword evidence="6" id="KW-0539">Nucleus</keyword>
<dbReference type="EMBL" id="CAJJDM010000002">
    <property type="protein sequence ID" value="CAD8043545.1"/>
    <property type="molecule type" value="Genomic_DNA"/>
</dbReference>
<keyword evidence="4 7" id="KW-0949">S-adenosyl-L-methionine</keyword>
<evidence type="ECO:0000256" key="5">
    <source>
        <dbReference type="ARBA" id="ARBA00022694"/>
    </source>
</evidence>
<keyword evidence="10" id="KW-1185">Reference proteome</keyword>
<protein>
    <recommendedName>
        <fullName evidence="7">tRNA (adenine(58)-N(1))-methyltransferase</fullName>
        <ecNumber evidence="7">2.1.1.220</ecNumber>
    </recommendedName>
</protein>
<keyword evidence="2 7" id="KW-0489">Methyltransferase</keyword>
<comment type="similarity">
    <text evidence="7">Belongs to the class I-like SAM-binding methyltransferase superfamily. TRM61 family.</text>
</comment>
<name>A0A8S1JNW3_PARPR</name>
<evidence type="ECO:0000256" key="4">
    <source>
        <dbReference type="ARBA" id="ARBA00022691"/>
    </source>
</evidence>
<keyword evidence="3 7" id="KW-0808">Transferase</keyword>
<dbReference type="GO" id="GO:0005634">
    <property type="term" value="C:nucleus"/>
    <property type="evidence" value="ECO:0007669"/>
    <property type="project" value="UniProtKB-SubCell"/>
</dbReference>
<organism evidence="9 10">
    <name type="scientific">Paramecium primaurelia</name>
    <dbReference type="NCBI Taxonomy" id="5886"/>
    <lineage>
        <taxon>Eukaryota</taxon>
        <taxon>Sar</taxon>
        <taxon>Alveolata</taxon>
        <taxon>Ciliophora</taxon>
        <taxon>Intramacronucleata</taxon>
        <taxon>Oligohymenophorea</taxon>
        <taxon>Peniculida</taxon>
        <taxon>Parameciidae</taxon>
        <taxon>Paramecium</taxon>
    </lineage>
</organism>
<dbReference type="CDD" id="cd02440">
    <property type="entry name" value="AdoMet_MTases"/>
    <property type="match status" value="1"/>
</dbReference>
<evidence type="ECO:0000259" key="8">
    <source>
        <dbReference type="Pfam" id="PF08704"/>
    </source>
</evidence>
<dbReference type="Pfam" id="PF08704">
    <property type="entry name" value="GCD14"/>
    <property type="match status" value="1"/>
</dbReference>
<dbReference type="PANTHER" id="PTHR12133:SF2">
    <property type="entry name" value="TRNA (ADENINE(58)-N(1))-METHYLTRANSFERASE CATALYTIC SUBUNIT TRMT61A"/>
    <property type="match status" value="1"/>
</dbReference>
<dbReference type="PANTHER" id="PTHR12133">
    <property type="entry name" value="TRNA (ADENINE(58)-N(1))-METHYLTRANSFERASE"/>
    <property type="match status" value="1"/>
</dbReference>
<dbReference type="GO" id="GO:0030488">
    <property type="term" value="P:tRNA methylation"/>
    <property type="evidence" value="ECO:0007669"/>
    <property type="project" value="InterPro"/>
</dbReference>
<feature type="domain" description="tRNA (adenine(58)-N(1))-methyltransferase catalytic subunit TRM61 C-terminal" evidence="8">
    <location>
        <begin position="57"/>
        <end position="263"/>
    </location>
</feature>
<dbReference type="AlphaFoldDB" id="A0A8S1JNW3"/>